<evidence type="ECO:0000256" key="3">
    <source>
        <dbReference type="ARBA" id="ARBA00023235"/>
    </source>
</evidence>
<feature type="active site" description="Nucleophile" evidence="4">
    <location>
        <position position="86"/>
    </location>
</feature>
<protein>
    <recommendedName>
        <fullName evidence="4">tRNA pseudouridine synthase D</fullName>
        <ecNumber evidence="4">5.4.99.27</ecNumber>
    </recommendedName>
    <alternativeName>
        <fullName evidence="4">tRNA pseudouridine(13) synthase</fullName>
    </alternativeName>
    <alternativeName>
        <fullName evidence="4">tRNA pseudouridylate synthase D</fullName>
    </alternativeName>
    <alternativeName>
        <fullName evidence="4">tRNA-uridine isomerase D</fullName>
    </alternativeName>
</protein>
<comment type="catalytic activity">
    <reaction evidence="4">
        <text>uridine(13) in tRNA = pseudouridine(13) in tRNA</text>
        <dbReference type="Rhea" id="RHEA:42540"/>
        <dbReference type="Rhea" id="RHEA-COMP:10105"/>
        <dbReference type="Rhea" id="RHEA-COMP:10106"/>
        <dbReference type="ChEBI" id="CHEBI:65314"/>
        <dbReference type="ChEBI" id="CHEBI:65315"/>
        <dbReference type="EC" id="5.4.99.27"/>
    </reaction>
</comment>
<comment type="similarity">
    <text evidence="1 4">Belongs to the pseudouridine synthase TruD family.</text>
</comment>
<dbReference type="PROSITE" id="PS50984">
    <property type="entry name" value="TRUD"/>
    <property type="match status" value="1"/>
</dbReference>
<dbReference type="HAMAP" id="MF_01082">
    <property type="entry name" value="TruD"/>
    <property type="match status" value="1"/>
</dbReference>
<dbReference type="InterPro" id="IPR001656">
    <property type="entry name" value="PsdUridine_synth_TruD"/>
</dbReference>
<dbReference type="Gene3D" id="3.30.2340.10">
    <property type="entry name" value="TruD, insertion domain"/>
    <property type="match status" value="1"/>
</dbReference>
<evidence type="ECO:0000256" key="1">
    <source>
        <dbReference type="ARBA" id="ARBA00007953"/>
    </source>
</evidence>
<dbReference type="Pfam" id="PF01142">
    <property type="entry name" value="TruD"/>
    <property type="match status" value="2"/>
</dbReference>
<dbReference type="InterPro" id="IPR050170">
    <property type="entry name" value="TruD_pseudoU_synthase"/>
</dbReference>
<gene>
    <name evidence="4 6" type="primary">truD</name>
    <name evidence="6" type="ORF">ACFFJP_11020</name>
</gene>
<dbReference type="RefSeq" id="WP_377243547.1">
    <property type="nucleotide sequence ID" value="NZ_JBHLXP010000003.1"/>
</dbReference>
<dbReference type="PANTHER" id="PTHR47811">
    <property type="entry name" value="TRNA PSEUDOURIDINE SYNTHASE D"/>
    <property type="match status" value="1"/>
</dbReference>
<organism evidence="6 7">
    <name type="scientific">Rheinheimera tilapiae</name>
    <dbReference type="NCBI Taxonomy" id="875043"/>
    <lineage>
        <taxon>Bacteria</taxon>
        <taxon>Pseudomonadati</taxon>
        <taxon>Pseudomonadota</taxon>
        <taxon>Gammaproteobacteria</taxon>
        <taxon>Chromatiales</taxon>
        <taxon>Chromatiaceae</taxon>
        <taxon>Rheinheimera</taxon>
    </lineage>
</organism>
<evidence type="ECO:0000256" key="4">
    <source>
        <dbReference type="HAMAP-Rule" id="MF_01082"/>
    </source>
</evidence>
<dbReference type="Proteomes" id="UP001589813">
    <property type="component" value="Unassembled WGS sequence"/>
</dbReference>
<reference evidence="6 7" key="1">
    <citation type="submission" date="2024-09" db="EMBL/GenBank/DDBJ databases">
        <authorList>
            <person name="Sun Q."/>
            <person name="Mori K."/>
        </authorList>
    </citation>
    <scope>NUCLEOTIDE SEQUENCE [LARGE SCALE GENOMIC DNA]</scope>
    <source>
        <strain evidence="6 7">KCTC 23315</strain>
    </source>
</reference>
<dbReference type="InterPro" id="IPR011760">
    <property type="entry name" value="PsdUridine_synth_TruD_insert"/>
</dbReference>
<dbReference type="InterPro" id="IPR020103">
    <property type="entry name" value="PsdUridine_synth_cat_dom_sf"/>
</dbReference>
<dbReference type="EMBL" id="JBHLXP010000003">
    <property type="protein sequence ID" value="MFC0048813.1"/>
    <property type="molecule type" value="Genomic_DNA"/>
</dbReference>
<dbReference type="CDD" id="cd02575">
    <property type="entry name" value="PseudoU_synth_EcTruD"/>
    <property type="match status" value="1"/>
</dbReference>
<evidence type="ECO:0000259" key="5">
    <source>
        <dbReference type="PROSITE" id="PS50984"/>
    </source>
</evidence>
<comment type="function">
    <text evidence="4">Responsible for synthesis of pseudouridine from uracil-13 in transfer RNAs.</text>
</comment>
<dbReference type="InterPro" id="IPR043165">
    <property type="entry name" value="TruD_insert_sf"/>
</dbReference>
<dbReference type="SUPFAM" id="SSF55120">
    <property type="entry name" value="Pseudouridine synthase"/>
    <property type="match status" value="1"/>
</dbReference>
<dbReference type="GO" id="GO:0160150">
    <property type="term" value="F:tRNA pseudouridine(13) synthase activity"/>
    <property type="evidence" value="ECO:0007669"/>
    <property type="project" value="UniProtKB-EC"/>
</dbReference>
<evidence type="ECO:0000313" key="7">
    <source>
        <dbReference type="Proteomes" id="UP001589813"/>
    </source>
</evidence>
<dbReference type="InterPro" id="IPR042214">
    <property type="entry name" value="TruD_catalytic"/>
</dbReference>
<comment type="caution">
    <text evidence="6">The sequence shown here is derived from an EMBL/GenBank/DDBJ whole genome shotgun (WGS) entry which is preliminary data.</text>
</comment>
<evidence type="ECO:0000256" key="2">
    <source>
        <dbReference type="ARBA" id="ARBA00022694"/>
    </source>
</evidence>
<keyword evidence="7" id="KW-1185">Reference proteome</keyword>
<dbReference type="InterPro" id="IPR020119">
    <property type="entry name" value="PsdUridine_synth_TruD_CS"/>
</dbReference>
<keyword evidence="3 4" id="KW-0413">Isomerase</keyword>
<accession>A0ABV6BD62</accession>
<keyword evidence="2 4" id="KW-0819">tRNA processing</keyword>
<proteinExistence type="inferred from homology"/>
<feature type="domain" description="TRUD" evidence="5">
    <location>
        <begin position="160"/>
        <end position="306"/>
    </location>
</feature>
<name>A0ABV6BD62_9GAMM</name>
<dbReference type="PROSITE" id="PS01268">
    <property type="entry name" value="UPF0024"/>
    <property type="match status" value="1"/>
</dbReference>
<evidence type="ECO:0000313" key="6">
    <source>
        <dbReference type="EMBL" id="MFC0048813.1"/>
    </source>
</evidence>
<dbReference type="Gene3D" id="3.30.2350.20">
    <property type="entry name" value="TruD, catalytic domain"/>
    <property type="match status" value="1"/>
</dbReference>
<dbReference type="PANTHER" id="PTHR47811:SF1">
    <property type="entry name" value="TRNA PSEUDOURIDINE SYNTHASE D"/>
    <property type="match status" value="1"/>
</dbReference>
<sequence length="354" mass="39766">MSAAAEKIQFPPLAYLYGEPSCRALLRSSPEDFIVDEELSFTPTGAGEHLLLQVEKIGQNTQYVAKQIAEAAGIKSRLVSYAGLKDRHAITRQWFCLPVPIKQELDYGQWQIEGVRILQSVRHQRRLKIGSIKQNHFRLRLRNVSDVAELEQRLQLIGAGVPNYYGEQRFGRDGGNLQLAEHLFSGGSISDRQIRGLALSASRSMLFNQQVSQRLQQLGFLTLLPGSVVQLDGSGSVFQVDPADSDIQRRLSEHDIHPTAILPGVGKVLEQGEALDWQQQQLMPWQHWVDGLVALNVNTERRAVRLVPKALSYQWLHDTLELSFALPAGCFATSVLRELVNYQDIRRDIAVLES</sequence>
<dbReference type="EC" id="5.4.99.27" evidence="4"/>